<accession>A0AAD7D3W7</accession>
<gene>
    <name evidence="7" type="ORF">B0H17DRAFT_1206970</name>
</gene>
<dbReference type="Proteomes" id="UP001221757">
    <property type="component" value="Unassembled WGS sequence"/>
</dbReference>
<proteinExistence type="predicted"/>
<dbReference type="SUPFAM" id="SSF103473">
    <property type="entry name" value="MFS general substrate transporter"/>
    <property type="match status" value="1"/>
</dbReference>
<feature type="transmembrane region" description="Helical" evidence="6">
    <location>
        <begin position="440"/>
        <end position="460"/>
    </location>
</feature>
<dbReference type="Gene3D" id="1.20.1250.20">
    <property type="entry name" value="MFS general substrate transporter like domains"/>
    <property type="match status" value="1"/>
</dbReference>
<organism evidence="7 8">
    <name type="scientific">Mycena rosella</name>
    <name type="common">Pink bonnet</name>
    <name type="synonym">Agaricus rosellus</name>
    <dbReference type="NCBI Taxonomy" id="1033263"/>
    <lineage>
        <taxon>Eukaryota</taxon>
        <taxon>Fungi</taxon>
        <taxon>Dikarya</taxon>
        <taxon>Basidiomycota</taxon>
        <taxon>Agaricomycotina</taxon>
        <taxon>Agaricomycetes</taxon>
        <taxon>Agaricomycetidae</taxon>
        <taxon>Agaricales</taxon>
        <taxon>Marasmiineae</taxon>
        <taxon>Mycenaceae</taxon>
        <taxon>Mycena</taxon>
    </lineage>
</organism>
<dbReference type="EMBL" id="JARKIE010000137">
    <property type="protein sequence ID" value="KAJ7677559.1"/>
    <property type="molecule type" value="Genomic_DNA"/>
</dbReference>
<keyword evidence="4 6" id="KW-1133">Transmembrane helix</keyword>
<keyword evidence="5 6" id="KW-0472">Membrane</keyword>
<keyword evidence="2" id="KW-0813">Transport</keyword>
<protein>
    <submittedName>
        <fullName evidence="7">MFS general substrate transporter</fullName>
    </submittedName>
</protein>
<feature type="transmembrane region" description="Helical" evidence="6">
    <location>
        <begin position="236"/>
        <end position="257"/>
    </location>
</feature>
<sequence>MISAGSLLAGIARRQTPVPTNADQPSCQRRVYYTRLASSGREFRFLPRLTSTMESRIQSADKDHQITEDKKLAIDNTYTQADFDRVLKKQDRILIPLMWVMYGIQQVDKTGLSTQATFGIVADTHMKGNDYAWLSTIFYIFVRPRLLLHYDPTEITQYLLGEFPGNWFMQRFAVGKTVAISMFAWGVIVFCTAAARNWMDLMIMRGLQGFTESIISPAFLLVTGLSYRKEEHALRVLIWGTANYGFAVIVALINYGIGTAANAHPEGLAAWKGMSLFLGGITAVVAFATFFCFGTPREVFWLSAEEKKIQAARVAYNNTGSDVQKREEWKWSQVGEAFLDPQVYFFFFVTVSNAIPSGGVGTFGNLIYVGLGFTPLDTLVKGTLPQNVLGVCWFLLAGYVLTKFKHMRFFWIMLSIIPAFVGMLVLSLVPTTKKNLWPKWGAFFITITGQICGALVWSMLSTNIAGRTKKSVVSIVIFTAYCFGNAVGAQVFQAKWAPRYRPSTVILSIMFALEFLLVAIWRCYYVAVNRRRALRLDMKGVSPEDRVMLGSQKGEADTTDLENVYFVYDY</sequence>
<evidence type="ECO:0000256" key="2">
    <source>
        <dbReference type="ARBA" id="ARBA00022448"/>
    </source>
</evidence>
<evidence type="ECO:0000256" key="4">
    <source>
        <dbReference type="ARBA" id="ARBA00022989"/>
    </source>
</evidence>
<comment type="caution">
    <text evidence="7">The sequence shown here is derived from an EMBL/GenBank/DDBJ whole genome shotgun (WGS) entry which is preliminary data.</text>
</comment>
<dbReference type="GO" id="GO:0016020">
    <property type="term" value="C:membrane"/>
    <property type="evidence" value="ECO:0007669"/>
    <property type="project" value="UniProtKB-SubCell"/>
</dbReference>
<evidence type="ECO:0000256" key="6">
    <source>
        <dbReference type="SAM" id="Phobius"/>
    </source>
</evidence>
<feature type="transmembrane region" description="Helical" evidence="6">
    <location>
        <begin position="384"/>
        <end position="402"/>
    </location>
</feature>
<keyword evidence="8" id="KW-1185">Reference proteome</keyword>
<dbReference type="AlphaFoldDB" id="A0AAD7D3W7"/>
<feature type="transmembrane region" description="Helical" evidence="6">
    <location>
        <begin position="504"/>
        <end position="525"/>
    </location>
</feature>
<comment type="subcellular location">
    <subcellularLocation>
        <location evidence="1">Membrane</location>
        <topology evidence="1">Multi-pass membrane protein</topology>
    </subcellularLocation>
</comment>
<feature type="transmembrane region" description="Helical" evidence="6">
    <location>
        <begin position="409"/>
        <end position="428"/>
    </location>
</feature>
<evidence type="ECO:0000256" key="3">
    <source>
        <dbReference type="ARBA" id="ARBA00022692"/>
    </source>
</evidence>
<dbReference type="InterPro" id="IPR011701">
    <property type="entry name" value="MFS"/>
</dbReference>
<dbReference type="InterPro" id="IPR036259">
    <property type="entry name" value="MFS_trans_sf"/>
</dbReference>
<evidence type="ECO:0000313" key="7">
    <source>
        <dbReference type="EMBL" id="KAJ7677559.1"/>
    </source>
</evidence>
<dbReference type="PANTHER" id="PTHR43791:SF7">
    <property type="entry name" value="MAJOR FACILITATOR SUPERFAMILY (MFS) PROFILE DOMAIN-CONTAINING PROTEIN"/>
    <property type="match status" value="1"/>
</dbReference>
<feature type="transmembrane region" description="Helical" evidence="6">
    <location>
        <begin position="269"/>
        <end position="293"/>
    </location>
</feature>
<dbReference type="GO" id="GO:0022857">
    <property type="term" value="F:transmembrane transporter activity"/>
    <property type="evidence" value="ECO:0007669"/>
    <property type="project" value="InterPro"/>
</dbReference>
<evidence type="ECO:0000256" key="5">
    <source>
        <dbReference type="ARBA" id="ARBA00023136"/>
    </source>
</evidence>
<dbReference type="Pfam" id="PF07690">
    <property type="entry name" value="MFS_1"/>
    <property type="match status" value="1"/>
</dbReference>
<feature type="transmembrane region" description="Helical" evidence="6">
    <location>
        <begin position="343"/>
        <end position="364"/>
    </location>
</feature>
<reference evidence="7" key="1">
    <citation type="submission" date="2023-03" db="EMBL/GenBank/DDBJ databases">
        <title>Massive genome expansion in bonnet fungi (Mycena s.s.) driven by repeated elements and novel gene families across ecological guilds.</title>
        <authorList>
            <consortium name="Lawrence Berkeley National Laboratory"/>
            <person name="Harder C.B."/>
            <person name="Miyauchi S."/>
            <person name="Viragh M."/>
            <person name="Kuo A."/>
            <person name="Thoen E."/>
            <person name="Andreopoulos B."/>
            <person name="Lu D."/>
            <person name="Skrede I."/>
            <person name="Drula E."/>
            <person name="Henrissat B."/>
            <person name="Morin E."/>
            <person name="Kohler A."/>
            <person name="Barry K."/>
            <person name="LaButti K."/>
            <person name="Morin E."/>
            <person name="Salamov A."/>
            <person name="Lipzen A."/>
            <person name="Mereny Z."/>
            <person name="Hegedus B."/>
            <person name="Baldrian P."/>
            <person name="Stursova M."/>
            <person name="Weitz H."/>
            <person name="Taylor A."/>
            <person name="Grigoriev I.V."/>
            <person name="Nagy L.G."/>
            <person name="Martin F."/>
            <person name="Kauserud H."/>
        </authorList>
    </citation>
    <scope>NUCLEOTIDE SEQUENCE</scope>
    <source>
        <strain evidence="7">CBHHK067</strain>
    </source>
</reference>
<name>A0AAD7D3W7_MYCRO</name>
<evidence type="ECO:0000313" key="8">
    <source>
        <dbReference type="Proteomes" id="UP001221757"/>
    </source>
</evidence>
<feature type="transmembrane region" description="Helical" evidence="6">
    <location>
        <begin position="177"/>
        <end position="195"/>
    </location>
</feature>
<keyword evidence="3 6" id="KW-0812">Transmembrane</keyword>
<dbReference type="PANTHER" id="PTHR43791">
    <property type="entry name" value="PERMEASE-RELATED"/>
    <property type="match status" value="1"/>
</dbReference>
<feature type="transmembrane region" description="Helical" evidence="6">
    <location>
        <begin position="472"/>
        <end position="492"/>
    </location>
</feature>
<evidence type="ECO:0000256" key="1">
    <source>
        <dbReference type="ARBA" id="ARBA00004141"/>
    </source>
</evidence>